<dbReference type="Proteomes" id="UP001233172">
    <property type="component" value="Unassembled WGS sequence"/>
</dbReference>
<organism evidence="1 2">
    <name type="scientific">Biomphalaria pfeifferi</name>
    <name type="common">Bloodfluke planorb</name>
    <name type="synonym">Freshwater snail</name>
    <dbReference type="NCBI Taxonomy" id="112525"/>
    <lineage>
        <taxon>Eukaryota</taxon>
        <taxon>Metazoa</taxon>
        <taxon>Spiralia</taxon>
        <taxon>Lophotrochozoa</taxon>
        <taxon>Mollusca</taxon>
        <taxon>Gastropoda</taxon>
        <taxon>Heterobranchia</taxon>
        <taxon>Euthyneura</taxon>
        <taxon>Panpulmonata</taxon>
        <taxon>Hygrophila</taxon>
        <taxon>Lymnaeoidea</taxon>
        <taxon>Planorbidae</taxon>
        <taxon>Biomphalaria</taxon>
    </lineage>
</organism>
<sequence length="76" mass="8536">TVPCIIPLTNISIPADQFLKPVSTNKSFDDSLYKLSLENVTNWNVISGKVTYIVKQQVDVLTHRIGDGQYMGFEFS</sequence>
<dbReference type="EMBL" id="JASAOG010000055">
    <property type="protein sequence ID" value="KAK0057413.1"/>
    <property type="molecule type" value="Genomic_DNA"/>
</dbReference>
<keyword evidence="2" id="KW-1185">Reference proteome</keyword>
<gene>
    <name evidence="1" type="ORF">Bpfe_013220</name>
</gene>
<reference evidence="1" key="2">
    <citation type="submission" date="2023-04" db="EMBL/GenBank/DDBJ databases">
        <authorList>
            <person name="Bu L."/>
            <person name="Lu L."/>
            <person name="Laidemitt M.R."/>
            <person name="Zhang S.M."/>
            <person name="Mutuku M."/>
            <person name="Mkoji G."/>
            <person name="Steinauer M."/>
            <person name="Loker E.S."/>
        </authorList>
    </citation>
    <scope>NUCLEOTIDE SEQUENCE</scope>
    <source>
        <strain evidence="1">KasaAsao</strain>
        <tissue evidence="1">Whole Snail</tissue>
    </source>
</reference>
<protein>
    <submittedName>
        <fullName evidence="1">Uncharacterized protein</fullName>
    </submittedName>
</protein>
<name>A0AAD8BNP1_BIOPF</name>
<proteinExistence type="predicted"/>
<evidence type="ECO:0000313" key="1">
    <source>
        <dbReference type="EMBL" id="KAK0057413.1"/>
    </source>
</evidence>
<evidence type="ECO:0000313" key="2">
    <source>
        <dbReference type="Proteomes" id="UP001233172"/>
    </source>
</evidence>
<reference evidence="1" key="1">
    <citation type="journal article" date="2023" name="PLoS Negl. Trop. Dis.">
        <title>A genome sequence for Biomphalaria pfeifferi, the major vector snail for the human-infecting parasite Schistosoma mansoni.</title>
        <authorList>
            <person name="Bu L."/>
            <person name="Lu L."/>
            <person name="Laidemitt M.R."/>
            <person name="Zhang S.M."/>
            <person name="Mutuku M."/>
            <person name="Mkoji G."/>
            <person name="Steinauer M."/>
            <person name="Loker E.S."/>
        </authorList>
    </citation>
    <scope>NUCLEOTIDE SEQUENCE</scope>
    <source>
        <strain evidence="1">KasaAsao</strain>
    </source>
</reference>
<feature type="non-terminal residue" evidence="1">
    <location>
        <position position="76"/>
    </location>
</feature>
<dbReference type="AlphaFoldDB" id="A0AAD8BNP1"/>
<accession>A0AAD8BNP1</accession>
<feature type="non-terminal residue" evidence="1">
    <location>
        <position position="1"/>
    </location>
</feature>
<comment type="caution">
    <text evidence="1">The sequence shown here is derived from an EMBL/GenBank/DDBJ whole genome shotgun (WGS) entry which is preliminary data.</text>
</comment>